<protein>
    <submittedName>
        <fullName evidence="1">Uncharacterized protein</fullName>
    </submittedName>
</protein>
<dbReference type="AlphaFoldDB" id="A0AAN5DHG2"/>
<evidence type="ECO:0000313" key="1">
    <source>
        <dbReference type="EMBL" id="GMR62275.1"/>
    </source>
</evidence>
<sequence>SMARRVEAAPDLLEEWRVRRTYCVWKLGMQEVANMIRKIAAQTDLVVTVAQINTLKIASCDCHDKAAHKPDPNFVKQINADLKDPEAMMQFKMEFDAKQAAETVRLETAKETRERLAKMIASVQNIGKNYVLEAEKRGIAFDC</sequence>
<dbReference type="Proteomes" id="UP001328107">
    <property type="component" value="Unassembled WGS sequence"/>
</dbReference>
<name>A0AAN5DHG2_9BILA</name>
<gene>
    <name evidence="1" type="ORF">PMAYCL1PPCAC_32470</name>
</gene>
<evidence type="ECO:0000313" key="2">
    <source>
        <dbReference type="Proteomes" id="UP001328107"/>
    </source>
</evidence>
<comment type="caution">
    <text evidence="1">The sequence shown here is derived from an EMBL/GenBank/DDBJ whole genome shotgun (WGS) entry which is preliminary data.</text>
</comment>
<dbReference type="EMBL" id="BTRK01000006">
    <property type="protein sequence ID" value="GMR62275.1"/>
    <property type="molecule type" value="Genomic_DNA"/>
</dbReference>
<keyword evidence="2" id="KW-1185">Reference proteome</keyword>
<accession>A0AAN5DHG2</accession>
<feature type="non-terminal residue" evidence="1">
    <location>
        <position position="1"/>
    </location>
</feature>
<proteinExistence type="predicted"/>
<reference evidence="2" key="1">
    <citation type="submission" date="2022-10" db="EMBL/GenBank/DDBJ databases">
        <title>Genome assembly of Pristionchus species.</title>
        <authorList>
            <person name="Yoshida K."/>
            <person name="Sommer R.J."/>
        </authorList>
    </citation>
    <scope>NUCLEOTIDE SEQUENCE [LARGE SCALE GENOMIC DNA]</scope>
    <source>
        <strain evidence="2">RS5460</strain>
    </source>
</reference>
<organism evidence="1 2">
    <name type="scientific">Pristionchus mayeri</name>
    <dbReference type="NCBI Taxonomy" id="1317129"/>
    <lineage>
        <taxon>Eukaryota</taxon>
        <taxon>Metazoa</taxon>
        <taxon>Ecdysozoa</taxon>
        <taxon>Nematoda</taxon>
        <taxon>Chromadorea</taxon>
        <taxon>Rhabditida</taxon>
        <taxon>Rhabditina</taxon>
        <taxon>Diplogasteromorpha</taxon>
        <taxon>Diplogasteroidea</taxon>
        <taxon>Neodiplogasteridae</taxon>
        <taxon>Pristionchus</taxon>
    </lineage>
</organism>
<feature type="non-terminal residue" evidence="1">
    <location>
        <position position="143"/>
    </location>
</feature>